<dbReference type="Proteomes" id="UP001595699">
    <property type="component" value="Unassembled WGS sequence"/>
</dbReference>
<feature type="transmembrane region" description="Helical" evidence="1">
    <location>
        <begin position="30"/>
        <end position="47"/>
    </location>
</feature>
<keyword evidence="1" id="KW-0812">Transmembrane</keyword>
<evidence type="ECO:0000313" key="2">
    <source>
        <dbReference type="EMBL" id="MFC3765803.1"/>
    </source>
</evidence>
<dbReference type="Pfam" id="PF06182">
    <property type="entry name" value="ABC2_membrane_6"/>
    <property type="match status" value="1"/>
</dbReference>
<reference evidence="3" key="1">
    <citation type="journal article" date="2019" name="Int. J. Syst. Evol. Microbiol.">
        <title>The Global Catalogue of Microorganisms (GCM) 10K type strain sequencing project: providing services to taxonomists for standard genome sequencing and annotation.</title>
        <authorList>
            <consortium name="The Broad Institute Genomics Platform"/>
            <consortium name="The Broad Institute Genome Sequencing Center for Infectious Disease"/>
            <person name="Wu L."/>
            <person name="Ma J."/>
        </authorList>
    </citation>
    <scope>NUCLEOTIDE SEQUENCE [LARGE SCALE GENOMIC DNA]</scope>
    <source>
        <strain evidence="3">CGMCC 4.7241</strain>
    </source>
</reference>
<dbReference type="EMBL" id="JBHRZH010000043">
    <property type="protein sequence ID" value="MFC3765803.1"/>
    <property type="molecule type" value="Genomic_DNA"/>
</dbReference>
<dbReference type="RefSeq" id="WP_205121071.1">
    <property type="nucleotide sequence ID" value="NZ_JAFBCM010000001.1"/>
</dbReference>
<proteinExistence type="predicted"/>
<evidence type="ECO:0000256" key="1">
    <source>
        <dbReference type="SAM" id="Phobius"/>
    </source>
</evidence>
<feature type="transmembrane region" description="Helical" evidence="1">
    <location>
        <begin position="148"/>
        <end position="173"/>
    </location>
</feature>
<keyword evidence="1" id="KW-1133">Transmembrane helix</keyword>
<keyword evidence="3" id="KW-1185">Reference proteome</keyword>
<dbReference type="InterPro" id="IPR010390">
    <property type="entry name" value="ABC-2_transporter-like"/>
</dbReference>
<evidence type="ECO:0000313" key="3">
    <source>
        <dbReference type="Proteomes" id="UP001595699"/>
    </source>
</evidence>
<sequence>MLVLRLFGAGFSMSLRRSLAHRTNLTFDVLLAILTLISELAVVQLIFTRTDDLAGWNRAELLVLVGTFQLMAGIRTAFIEPNLSWFTDQVRNGKMDLYLIQPASSLFLASLSSHSPVALTRAVLGLAVIGGGIADHGKLPTIAGLLTWLLLLATGTVIMWSLGVLVSCLAFWAPRLELDILFSSALNLARYPVDIYSRPLRIVLTYLFPMAVVTTLPTTALLRGPTLVGTAAAIAAGAGIALLAIGAWSVGVRRYTGATS</sequence>
<dbReference type="PANTHER" id="PTHR36833:SF1">
    <property type="entry name" value="INTEGRAL MEMBRANE TRANSPORT PROTEIN"/>
    <property type="match status" value="1"/>
</dbReference>
<feature type="transmembrane region" description="Helical" evidence="1">
    <location>
        <begin position="200"/>
        <end position="222"/>
    </location>
</feature>
<keyword evidence="1" id="KW-0472">Membrane</keyword>
<dbReference type="PANTHER" id="PTHR36833">
    <property type="entry name" value="SLR0610 PROTEIN-RELATED"/>
    <property type="match status" value="1"/>
</dbReference>
<feature type="transmembrane region" description="Helical" evidence="1">
    <location>
        <begin position="59"/>
        <end position="78"/>
    </location>
</feature>
<protein>
    <submittedName>
        <fullName evidence="2">ABC transporter permease</fullName>
    </submittedName>
</protein>
<feature type="transmembrane region" description="Helical" evidence="1">
    <location>
        <begin position="228"/>
        <end position="250"/>
    </location>
</feature>
<accession>A0ABV7YNV1</accession>
<gene>
    <name evidence="2" type="ORF">ACFOUW_33555</name>
</gene>
<name>A0ABV7YNV1_9ACTN</name>
<organism evidence="2 3">
    <name type="scientific">Tenggerimyces flavus</name>
    <dbReference type="NCBI Taxonomy" id="1708749"/>
    <lineage>
        <taxon>Bacteria</taxon>
        <taxon>Bacillati</taxon>
        <taxon>Actinomycetota</taxon>
        <taxon>Actinomycetes</taxon>
        <taxon>Propionibacteriales</taxon>
        <taxon>Nocardioidaceae</taxon>
        <taxon>Tenggerimyces</taxon>
    </lineage>
</organism>
<comment type="caution">
    <text evidence="2">The sequence shown here is derived from an EMBL/GenBank/DDBJ whole genome shotgun (WGS) entry which is preliminary data.</text>
</comment>